<dbReference type="EMBL" id="JADIMZ010000010">
    <property type="protein sequence ID" value="MBO8431804.1"/>
    <property type="molecule type" value="Genomic_DNA"/>
</dbReference>
<evidence type="ECO:0000313" key="3">
    <source>
        <dbReference type="Proteomes" id="UP000823612"/>
    </source>
</evidence>
<feature type="transmembrane region" description="Helical" evidence="1">
    <location>
        <begin position="213"/>
        <end position="233"/>
    </location>
</feature>
<keyword evidence="1" id="KW-0812">Transmembrane</keyword>
<feature type="transmembrane region" description="Helical" evidence="1">
    <location>
        <begin position="106"/>
        <end position="128"/>
    </location>
</feature>
<dbReference type="NCBIfam" id="TIGR02046">
    <property type="entry name" value="sdhC_b558_fam"/>
    <property type="match status" value="1"/>
</dbReference>
<feature type="transmembrane region" description="Helical" evidence="1">
    <location>
        <begin position="254"/>
        <end position="276"/>
    </location>
</feature>
<evidence type="ECO:0008006" key="4">
    <source>
        <dbReference type="Google" id="ProtNLM"/>
    </source>
</evidence>
<protein>
    <recommendedName>
        <fullName evidence="4">Succinate dehydrogenase cytochrome b subunit</fullName>
    </recommendedName>
</protein>
<name>A0A9D9DV20_9BACT</name>
<dbReference type="AlphaFoldDB" id="A0A9D9DV20"/>
<sequence length="277" mass="31070">MSKFLKMASVTQKITLALLGLFLMLFLLLHGGINLCMLRSDGGEWFRAAAHFMGTNYIVKVFEVVLFAVFVLHILIGIILQIQNWRARPVGYKVSNKSRTQAGSKFMIYTGILVFIFLCLHMVNFYFVKLGVVEGKYMVEAADVQYADPACLQQNQEKLLAMFQNPDTTAINPLKPVADNISKADLTRVFGAGFTHYEPDFYNMAKELFNNTAYLIIYLVLLLALGIHLIHAFPSAFHTLGMNGPRVDKPVKAIGAIYAVIIVLMFWAVAIGMNILY</sequence>
<keyword evidence="1" id="KW-1133">Transmembrane helix</keyword>
<dbReference type="GO" id="GO:0016020">
    <property type="term" value="C:membrane"/>
    <property type="evidence" value="ECO:0007669"/>
    <property type="project" value="InterPro"/>
</dbReference>
<comment type="caution">
    <text evidence="2">The sequence shown here is derived from an EMBL/GenBank/DDBJ whole genome shotgun (WGS) entry which is preliminary data.</text>
</comment>
<feature type="transmembrane region" description="Helical" evidence="1">
    <location>
        <begin position="62"/>
        <end position="85"/>
    </location>
</feature>
<keyword evidence="1" id="KW-0472">Membrane</keyword>
<dbReference type="Gene3D" id="1.20.1300.10">
    <property type="entry name" value="Fumarate reductase/succinate dehydrogenase, transmembrane subunit"/>
    <property type="match status" value="1"/>
</dbReference>
<proteinExistence type="predicted"/>
<gene>
    <name evidence="2" type="ORF">IAB08_00715</name>
</gene>
<organism evidence="2 3">
    <name type="scientific">Candidatus Pullibacteroides excrementavium</name>
    <dbReference type="NCBI Taxonomy" id="2840905"/>
    <lineage>
        <taxon>Bacteria</taxon>
        <taxon>Pseudomonadati</taxon>
        <taxon>Bacteroidota</taxon>
        <taxon>Bacteroidia</taxon>
        <taxon>Bacteroidales</taxon>
        <taxon>Candidatus Pullibacteroides</taxon>
    </lineage>
</organism>
<dbReference type="InterPro" id="IPR011138">
    <property type="entry name" value="Cytochrome_b-558"/>
</dbReference>
<dbReference type="InterPro" id="IPR034804">
    <property type="entry name" value="SQR/QFR_C/D"/>
</dbReference>
<dbReference type="SUPFAM" id="SSF81343">
    <property type="entry name" value="Fumarate reductase respiratory complex transmembrane subunits"/>
    <property type="match status" value="2"/>
</dbReference>
<dbReference type="Proteomes" id="UP000823612">
    <property type="component" value="Unassembled WGS sequence"/>
</dbReference>
<evidence type="ECO:0000313" key="2">
    <source>
        <dbReference type="EMBL" id="MBO8431804.1"/>
    </source>
</evidence>
<reference evidence="2" key="2">
    <citation type="journal article" date="2021" name="PeerJ">
        <title>Extensive microbial diversity within the chicken gut microbiome revealed by metagenomics and culture.</title>
        <authorList>
            <person name="Gilroy R."/>
            <person name="Ravi A."/>
            <person name="Getino M."/>
            <person name="Pursley I."/>
            <person name="Horton D.L."/>
            <person name="Alikhan N.F."/>
            <person name="Baker D."/>
            <person name="Gharbi K."/>
            <person name="Hall N."/>
            <person name="Watson M."/>
            <person name="Adriaenssens E.M."/>
            <person name="Foster-Nyarko E."/>
            <person name="Jarju S."/>
            <person name="Secka A."/>
            <person name="Antonio M."/>
            <person name="Oren A."/>
            <person name="Chaudhuri R.R."/>
            <person name="La Ragione R."/>
            <person name="Hildebrand F."/>
            <person name="Pallen M.J."/>
        </authorList>
    </citation>
    <scope>NUCLEOTIDE SEQUENCE</scope>
    <source>
        <strain evidence="2">2889</strain>
    </source>
</reference>
<accession>A0A9D9DV20</accession>
<reference evidence="2" key="1">
    <citation type="submission" date="2020-10" db="EMBL/GenBank/DDBJ databases">
        <authorList>
            <person name="Gilroy R."/>
        </authorList>
    </citation>
    <scope>NUCLEOTIDE SEQUENCE</scope>
    <source>
        <strain evidence="2">2889</strain>
    </source>
</reference>
<evidence type="ECO:0000256" key="1">
    <source>
        <dbReference type="SAM" id="Phobius"/>
    </source>
</evidence>